<dbReference type="Proteomes" id="UP000443353">
    <property type="component" value="Unassembled WGS sequence"/>
</dbReference>
<dbReference type="PRINTS" id="PR00455">
    <property type="entry name" value="HTHTETR"/>
</dbReference>
<dbReference type="PANTHER" id="PTHR30055">
    <property type="entry name" value="HTH-TYPE TRANSCRIPTIONAL REGULATOR RUTR"/>
    <property type="match status" value="1"/>
</dbReference>
<gene>
    <name evidence="6" type="ORF">GPY61_05120</name>
</gene>
<dbReference type="Gene3D" id="1.10.10.60">
    <property type="entry name" value="Homeodomain-like"/>
    <property type="match status" value="1"/>
</dbReference>
<feature type="domain" description="HTH tetR-type" evidence="5">
    <location>
        <begin position="17"/>
        <end position="77"/>
    </location>
</feature>
<evidence type="ECO:0000313" key="6">
    <source>
        <dbReference type="EMBL" id="MVW59303.1"/>
    </source>
</evidence>
<dbReference type="PANTHER" id="PTHR30055:SF234">
    <property type="entry name" value="HTH-TYPE TRANSCRIPTIONAL REGULATOR BETI"/>
    <property type="match status" value="1"/>
</dbReference>
<evidence type="ECO:0000313" key="7">
    <source>
        <dbReference type="Proteomes" id="UP000443353"/>
    </source>
</evidence>
<dbReference type="GO" id="GO:0003700">
    <property type="term" value="F:DNA-binding transcription factor activity"/>
    <property type="evidence" value="ECO:0007669"/>
    <property type="project" value="TreeGrafter"/>
</dbReference>
<dbReference type="Gene3D" id="1.10.357.10">
    <property type="entry name" value="Tetracycline Repressor, domain 2"/>
    <property type="match status" value="1"/>
</dbReference>
<dbReference type="SUPFAM" id="SSF48498">
    <property type="entry name" value="Tetracyclin repressor-like, C-terminal domain"/>
    <property type="match status" value="1"/>
</dbReference>
<name>A0A7X3FWJ8_9BURK</name>
<keyword evidence="1" id="KW-0805">Transcription regulation</keyword>
<dbReference type="Pfam" id="PF17935">
    <property type="entry name" value="TetR_C_27"/>
    <property type="match status" value="1"/>
</dbReference>
<organism evidence="6 7">
    <name type="scientific">Massilia cellulosiltytica</name>
    <dbReference type="NCBI Taxonomy" id="2683234"/>
    <lineage>
        <taxon>Bacteria</taxon>
        <taxon>Pseudomonadati</taxon>
        <taxon>Pseudomonadota</taxon>
        <taxon>Betaproteobacteria</taxon>
        <taxon>Burkholderiales</taxon>
        <taxon>Oxalobacteraceae</taxon>
        <taxon>Telluria group</taxon>
        <taxon>Massilia</taxon>
    </lineage>
</organism>
<dbReference type="InterPro" id="IPR036271">
    <property type="entry name" value="Tet_transcr_reg_TetR-rel_C_sf"/>
</dbReference>
<dbReference type="PROSITE" id="PS50977">
    <property type="entry name" value="HTH_TETR_2"/>
    <property type="match status" value="1"/>
</dbReference>
<keyword evidence="2 4" id="KW-0238">DNA-binding</keyword>
<accession>A0A7X3FWJ8</accession>
<reference evidence="6 7" key="1">
    <citation type="submission" date="2019-12" db="EMBL/GenBank/DDBJ databases">
        <authorList>
            <person name="Li C."/>
            <person name="Zhao J."/>
        </authorList>
    </citation>
    <scope>NUCLEOTIDE SEQUENCE [LARGE SCALE GENOMIC DNA]</scope>
    <source>
        <strain evidence="6 7">NEAU-DD11</strain>
    </source>
</reference>
<dbReference type="EMBL" id="WSES01000002">
    <property type="protein sequence ID" value="MVW59303.1"/>
    <property type="molecule type" value="Genomic_DNA"/>
</dbReference>
<dbReference type="InterPro" id="IPR041478">
    <property type="entry name" value="TetR_C_27"/>
</dbReference>
<evidence type="ECO:0000256" key="3">
    <source>
        <dbReference type="ARBA" id="ARBA00023163"/>
    </source>
</evidence>
<dbReference type="Pfam" id="PF00440">
    <property type="entry name" value="TetR_N"/>
    <property type="match status" value="1"/>
</dbReference>
<protein>
    <submittedName>
        <fullName evidence="6">TetR family transcriptional regulator</fullName>
    </submittedName>
</protein>
<evidence type="ECO:0000259" key="5">
    <source>
        <dbReference type="PROSITE" id="PS50977"/>
    </source>
</evidence>
<evidence type="ECO:0000256" key="1">
    <source>
        <dbReference type="ARBA" id="ARBA00023015"/>
    </source>
</evidence>
<dbReference type="GO" id="GO:0000976">
    <property type="term" value="F:transcription cis-regulatory region binding"/>
    <property type="evidence" value="ECO:0007669"/>
    <property type="project" value="TreeGrafter"/>
</dbReference>
<keyword evidence="3" id="KW-0804">Transcription</keyword>
<dbReference type="InterPro" id="IPR009057">
    <property type="entry name" value="Homeodomain-like_sf"/>
</dbReference>
<sequence>MNTTLTSPSPTRGPLDHDVRTQIVDAATDYFTRYGYEKTTVSDLAKAIGFSKAYIYKFFDSKQAIGEVICANRLAEVMQAVDAAVAGGASASDRFRRMFRAFIDAGTALFFEDRKLYDIAATASRDAWPSVQAYERYVEELIARIVREGREAGEFERKTPLDETANAICLVMKPYINPLLLQYNLEGAQDATLHLSNLVLRSLAP</sequence>
<dbReference type="SUPFAM" id="SSF46689">
    <property type="entry name" value="Homeodomain-like"/>
    <property type="match status" value="1"/>
</dbReference>
<proteinExistence type="predicted"/>
<dbReference type="RefSeq" id="WP_056135763.1">
    <property type="nucleotide sequence ID" value="NZ_CP168562.1"/>
</dbReference>
<keyword evidence="7" id="KW-1185">Reference proteome</keyword>
<dbReference type="InterPro" id="IPR050109">
    <property type="entry name" value="HTH-type_TetR-like_transc_reg"/>
</dbReference>
<dbReference type="InterPro" id="IPR001647">
    <property type="entry name" value="HTH_TetR"/>
</dbReference>
<evidence type="ECO:0000256" key="2">
    <source>
        <dbReference type="ARBA" id="ARBA00023125"/>
    </source>
</evidence>
<comment type="caution">
    <text evidence="6">The sequence shown here is derived from an EMBL/GenBank/DDBJ whole genome shotgun (WGS) entry which is preliminary data.</text>
</comment>
<feature type="DNA-binding region" description="H-T-H motif" evidence="4">
    <location>
        <begin position="40"/>
        <end position="59"/>
    </location>
</feature>
<evidence type="ECO:0000256" key="4">
    <source>
        <dbReference type="PROSITE-ProRule" id="PRU00335"/>
    </source>
</evidence>
<dbReference type="AlphaFoldDB" id="A0A7X3FWJ8"/>